<proteinExistence type="inferred from homology"/>
<dbReference type="InterPro" id="IPR004089">
    <property type="entry name" value="MCPsignal_dom"/>
</dbReference>
<comment type="caution">
    <text evidence="12">The sequence shown here is derived from an EMBL/GenBank/DDBJ whole genome shotgun (WGS) entry which is preliminary data.</text>
</comment>
<dbReference type="Gene3D" id="1.10.287.950">
    <property type="entry name" value="Methyl-accepting chemotaxis protein"/>
    <property type="match status" value="1"/>
</dbReference>
<reference evidence="12 13" key="1">
    <citation type="submission" date="2018-10" db="EMBL/GenBank/DDBJ databases">
        <title>Transmission dynamics of multidrug resistant bacteria on intensive care unit surfaces.</title>
        <authorList>
            <person name="D'Souza A.W."/>
            <person name="Potter R.F."/>
            <person name="Wallace M."/>
            <person name="Shupe A."/>
            <person name="Patel S."/>
            <person name="Sun S."/>
            <person name="Gul D."/>
            <person name="Kwon J.H."/>
            <person name="Andleeb S."/>
            <person name="Burnham C.-A.D."/>
            <person name="Dantas G."/>
        </authorList>
    </citation>
    <scope>NUCLEOTIDE SEQUENCE [LARGE SCALE GENOMIC DNA]</scope>
    <source>
        <strain evidence="12 13">PX_177</strain>
    </source>
</reference>
<keyword evidence="2 9" id="KW-0812">Transmembrane</keyword>
<evidence type="ECO:0000313" key="12">
    <source>
        <dbReference type="EMBL" id="RRV13921.1"/>
    </source>
</evidence>
<dbReference type="SUPFAM" id="SSF58104">
    <property type="entry name" value="Methyl-accepting chemotaxis protein (MCP) signaling domain"/>
    <property type="match status" value="1"/>
</dbReference>
<evidence type="ECO:0000259" key="11">
    <source>
        <dbReference type="PROSITE" id="PS50885"/>
    </source>
</evidence>
<keyword evidence="5 7" id="KW-0807">Transducer</keyword>
<evidence type="ECO:0000256" key="5">
    <source>
        <dbReference type="ARBA" id="ARBA00023224"/>
    </source>
</evidence>
<comment type="similarity">
    <text evidence="6">Belongs to the methyl-accepting chemotaxis (MCP) protein family.</text>
</comment>
<protein>
    <submittedName>
        <fullName evidence="12">Methyl-accepting chemotaxis protein</fullName>
    </submittedName>
</protein>
<dbReference type="PROSITE" id="PS50111">
    <property type="entry name" value="CHEMOTAXIS_TRANSDUC_2"/>
    <property type="match status" value="1"/>
</dbReference>
<dbReference type="SMART" id="SM00304">
    <property type="entry name" value="HAMP"/>
    <property type="match status" value="1"/>
</dbReference>
<keyword evidence="3 9" id="KW-1133">Transmembrane helix</keyword>
<evidence type="ECO:0000256" key="7">
    <source>
        <dbReference type="PROSITE-ProRule" id="PRU00284"/>
    </source>
</evidence>
<evidence type="ECO:0000256" key="4">
    <source>
        <dbReference type="ARBA" id="ARBA00023136"/>
    </source>
</evidence>
<keyword evidence="4 9" id="KW-0472">Membrane</keyword>
<feature type="domain" description="HAMP" evidence="11">
    <location>
        <begin position="347"/>
        <end position="399"/>
    </location>
</feature>
<dbReference type="GO" id="GO:0006935">
    <property type="term" value="P:chemotaxis"/>
    <property type="evidence" value="ECO:0007669"/>
    <property type="project" value="UniProtKB-ARBA"/>
</dbReference>
<feature type="coiled-coil region" evidence="8">
    <location>
        <begin position="597"/>
        <end position="624"/>
    </location>
</feature>
<accession>A0A427EBM5</accession>
<dbReference type="GO" id="GO:0016020">
    <property type="term" value="C:membrane"/>
    <property type="evidence" value="ECO:0007669"/>
    <property type="project" value="UniProtKB-SubCell"/>
</dbReference>
<evidence type="ECO:0000256" key="3">
    <source>
        <dbReference type="ARBA" id="ARBA00022989"/>
    </source>
</evidence>
<evidence type="ECO:0000256" key="9">
    <source>
        <dbReference type="SAM" id="Phobius"/>
    </source>
</evidence>
<dbReference type="CDD" id="cd11386">
    <property type="entry name" value="MCP_signal"/>
    <property type="match status" value="1"/>
</dbReference>
<dbReference type="GO" id="GO:0007165">
    <property type="term" value="P:signal transduction"/>
    <property type="evidence" value="ECO:0007669"/>
    <property type="project" value="UniProtKB-KW"/>
</dbReference>
<keyword evidence="8" id="KW-0175">Coiled coil</keyword>
<feature type="transmembrane region" description="Helical" evidence="9">
    <location>
        <begin position="12"/>
        <end position="40"/>
    </location>
</feature>
<dbReference type="InterPro" id="IPR003660">
    <property type="entry name" value="HAMP_dom"/>
</dbReference>
<dbReference type="PANTHER" id="PTHR32089:SF112">
    <property type="entry name" value="LYSOZYME-LIKE PROTEIN-RELATED"/>
    <property type="match status" value="1"/>
</dbReference>
<dbReference type="PANTHER" id="PTHR32089">
    <property type="entry name" value="METHYL-ACCEPTING CHEMOTAXIS PROTEIN MCPB"/>
    <property type="match status" value="1"/>
</dbReference>
<gene>
    <name evidence="12" type="ORF">EGJ28_00680</name>
</gene>
<dbReference type="EMBL" id="RHQL01000001">
    <property type="protein sequence ID" value="RRV13921.1"/>
    <property type="molecule type" value="Genomic_DNA"/>
</dbReference>
<dbReference type="AlphaFoldDB" id="A0A427EBM5"/>
<sequence>MLAQTRSTPFRLGFLARLYLLIAALVALLMLVAGTSLVAIGRLQGNAEQISSTASRLLVSESFFGTLQSLTQNLSDALAEDRPDQLDGYVGRHRTLQDQALELLAQLERVTPAHAETKQRLAALLPELDRRSLALIDAQRDLLARVGRNAVALRDLQLQFSRLKQDLLQAQFVTGDELVAYSIKQFIIPLEQVEALLFDAIGVASIKALDEAGGQIAQRLPALQQNLGNVLLDLAPHQDSRTDYAHSFQAPFAAIERQLAVPGDGAVAQYYVWLSDQQANREQKLQLGRLQHQAREDIGTLIASAQQASDRQLGLAAQTYRQGVAGLLAMAGLSIAVALAMGLWLGRTMRMALAAVSGTLQHLAAGDLRGGCDYQRADEFGRVGEAVNRVAGSLRDALAQIGRNADEQDQIARGNAQACGQARAGLEGQRSSIGALTVSLAELETSFGEVAQHAGETAMRVGSVEALTLQGSQRMAATRIDTQALAEQLETSVAEIANVEAVSEQIAQILDVIRAIAEQTNLLALNAAIEAARAGDQGRGFAVVADEVRGLARRTAQSTGEIQQRIERLARGIGSAVRSVEASRTKMQGNLDQVGQADRLMQEIRSQVERIAAMSREIDSATAQQRLAAEEVSRGMHAIDAAAELHMDSVVAISDSSERQARMSAEQQALCARYRT</sequence>
<evidence type="ECO:0000256" key="8">
    <source>
        <dbReference type="SAM" id="Coils"/>
    </source>
</evidence>
<evidence type="ECO:0000313" key="13">
    <source>
        <dbReference type="Proteomes" id="UP000276506"/>
    </source>
</evidence>
<name>A0A427EBM5_9GAMM</name>
<feature type="domain" description="Methyl-accepting transducer" evidence="10">
    <location>
        <begin position="404"/>
        <end position="640"/>
    </location>
</feature>
<organism evidence="12 13">
    <name type="scientific">Stutzerimonas xanthomarina</name>
    <dbReference type="NCBI Taxonomy" id="271420"/>
    <lineage>
        <taxon>Bacteria</taxon>
        <taxon>Pseudomonadati</taxon>
        <taxon>Pseudomonadota</taxon>
        <taxon>Gammaproteobacteria</taxon>
        <taxon>Pseudomonadales</taxon>
        <taxon>Pseudomonadaceae</taxon>
        <taxon>Stutzerimonas</taxon>
    </lineage>
</organism>
<comment type="subcellular location">
    <subcellularLocation>
        <location evidence="1">Membrane</location>
        <topology evidence="1">Multi-pass membrane protein</topology>
    </subcellularLocation>
</comment>
<dbReference type="RefSeq" id="WP_125875499.1">
    <property type="nucleotide sequence ID" value="NZ_RHQL01000001.1"/>
</dbReference>
<feature type="transmembrane region" description="Helical" evidence="9">
    <location>
        <begin position="324"/>
        <end position="345"/>
    </location>
</feature>
<dbReference type="FunFam" id="1.10.287.950:FF:000001">
    <property type="entry name" value="Methyl-accepting chemotaxis sensory transducer"/>
    <property type="match status" value="1"/>
</dbReference>
<dbReference type="Gene3D" id="6.10.340.10">
    <property type="match status" value="1"/>
</dbReference>
<dbReference type="SMART" id="SM00283">
    <property type="entry name" value="MA"/>
    <property type="match status" value="1"/>
</dbReference>
<evidence type="ECO:0000259" key="10">
    <source>
        <dbReference type="PROSITE" id="PS50111"/>
    </source>
</evidence>
<evidence type="ECO:0000256" key="1">
    <source>
        <dbReference type="ARBA" id="ARBA00004141"/>
    </source>
</evidence>
<dbReference type="PROSITE" id="PS50885">
    <property type="entry name" value="HAMP"/>
    <property type="match status" value="1"/>
</dbReference>
<evidence type="ECO:0000256" key="6">
    <source>
        <dbReference type="ARBA" id="ARBA00029447"/>
    </source>
</evidence>
<evidence type="ECO:0000256" key="2">
    <source>
        <dbReference type="ARBA" id="ARBA00022692"/>
    </source>
</evidence>
<dbReference type="Pfam" id="PF00015">
    <property type="entry name" value="MCPsignal"/>
    <property type="match status" value="1"/>
</dbReference>
<dbReference type="Proteomes" id="UP000276506">
    <property type="component" value="Unassembled WGS sequence"/>
</dbReference>